<dbReference type="EMBL" id="BGPR01101917">
    <property type="protein sequence ID" value="GBM61349.1"/>
    <property type="molecule type" value="Genomic_DNA"/>
</dbReference>
<evidence type="ECO:0000256" key="1">
    <source>
        <dbReference type="SAM" id="MobiDB-lite"/>
    </source>
</evidence>
<evidence type="ECO:0000313" key="2">
    <source>
        <dbReference type="EMBL" id="GBM61349.1"/>
    </source>
</evidence>
<proteinExistence type="predicted"/>
<protein>
    <submittedName>
        <fullName evidence="2">Uncharacterized protein</fullName>
    </submittedName>
</protein>
<name>A0A4Y2H841_ARAVE</name>
<evidence type="ECO:0000313" key="3">
    <source>
        <dbReference type="Proteomes" id="UP000499080"/>
    </source>
</evidence>
<reference evidence="2 3" key="1">
    <citation type="journal article" date="2019" name="Sci. Rep.">
        <title>Orb-weaving spider Araneus ventricosus genome elucidates the spidroin gene catalogue.</title>
        <authorList>
            <person name="Kono N."/>
            <person name="Nakamura H."/>
            <person name="Ohtoshi R."/>
            <person name="Moran D.A.P."/>
            <person name="Shinohara A."/>
            <person name="Yoshida Y."/>
            <person name="Fujiwara M."/>
            <person name="Mori M."/>
            <person name="Tomita M."/>
            <person name="Arakawa K."/>
        </authorList>
    </citation>
    <scope>NUCLEOTIDE SEQUENCE [LARGE SCALE GENOMIC DNA]</scope>
</reference>
<gene>
    <name evidence="2" type="ORF">AVEN_195057_1</name>
</gene>
<keyword evidence="3" id="KW-1185">Reference proteome</keyword>
<organism evidence="2 3">
    <name type="scientific">Araneus ventricosus</name>
    <name type="common">Orbweaver spider</name>
    <name type="synonym">Epeira ventricosa</name>
    <dbReference type="NCBI Taxonomy" id="182803"/>
    <lineage>
        <taxon>Eukaryota</taxon>
        <taxon>Metazoa</taxon>
        <taxon>Ecdysozoa</taxon>
        <taxon>Arthropoda</taxon>
        <taxon>Chelicerata</taxon>
        <taxon>Arachnida</taxon>
        <taxon>Araneae</taxon>
        <taxon>Araneomorphae</taxon>
        <taxon>Entelegynae</taxon>
        <taxon>Araneoidea</taxon>
        <taxon>Araneidae</taxon>
        <taxon>Araneus</taxon>
    </lineage>
</organism>
<comment type="caution">
    <text evidence="2">The sequence shown here is derived from an EMBL/GenBank/DDBJ whole genome shotgun (WGS) entry which is preliminary data.</text>
</comment>
<accession>A0A4Y2H841</accession>
<sequence length="90" mass="10234">MPRLEPDIPSRLLSSSFQVVSRFDWHKLAPDRSHPTVVGRVQLRAQHWYIILERHLPSAKPTREHKLSKFSTGQTHVTPPDPTSTSASSL</sequence>
<feature type="region of interest" description="Disordered" evidence="1">
    <location>
        <begin position="60"/>
        <end position="90"/>
    </location>
</feature>
<dbReference type="AlphaFoldDB" id="A0A4Y2H841"/>
<dbReference type="Proteomes" id="UP000499080">
    <property type="component" value="Unassembled WGS sequence"/>
</dbReference>